<dbReference type="EMBL" id="OC952850">
    <property type="protein sequence ID" value="CAD7664388.1"/>
    <property type="molecule type" value="Genomic_DNA"/>
</dbReference>
<proteinExistence type="predicted"/>
<dbReference type="EMBL" id="CAJPVJ010038025">
    <property type="protein sequence ID" value="CAG2181525.1"/>
    <property type="molecule type" value="Genomic_DNA"/>
</dbReference>
<dbReference type="AlphaFoldDB" id="A0A7R9QZM1"/>
<evidence type="ECO:0000313" key="2">
    <source>
        <dbReference type="Proteomes" id="UP000728032"/>
    </source>
</evidence>
<protein>
    <submittedName>
        <fullName evidence="1">Uncharacterized protein</fullName>
    </submittedName>
</protein>
<sequence>MVDKLCISRYARDYRTIAKAMFKHSDEHNCSLGPNILQLNDSTVCSLRSPDLRKGQRLIFYYMGRPIESEDDFLGKNIMKFVHFNTFHDYNNENTTGGVQFELPIYQYISYKELKAPLNVTSLFVTDLHHFTQYYIVLKICTHHNGVLTCKPVGHIKTKTLPS</sequence>
<keyword evidence="2" id="KW-1185">Reference proteome</keyword>
<dbReference type="Proteomes" id="UP000728032">
    <property type="component" value="Unassembled WGS sequence"/>
</dbReference>
<name>A0A7R9QZM1_9ACAR</name>
<gene>
    <name evidence="1" type="ORF">ONB1V03_LOCUS20946</name>
</gene>
<reference evidence="1" key="1">
    <citation type="submission" date="2020-11" db="EMBL/GenBank/DDBJ databases">
        <authorList>
            <person name="Tran Van P."/>
        </authorList>
    </citation>
    <scope>NUCLEOTIDE SEQUENCE</scope>
</reference>
<feature type="non-terminal residue" evidence="1">
    <location>
        <position position="1"/>
    </location>
</feature>
<evidence type="ECO:0000313" key="1">
    <source>
        <dbReference type="EMBL" id="CAD7664388.1"/>
    </source>
</evidence>
<organism evidence="1">
    <name type="scientific">Oppiella nova</name>
    <dbReference type="NCBI Taxonomy" id="334625"/>
    <lineage>
        <taxon>Eukaryota</taxon>
        <taxon>Metazoa</taxon>
        <taxon>Ecdysozoa</taxon>
        <taxon>Arthropoda</taxon>
        <taxon>Chelicerata</taxon>
        <taxon>Arachnida</taxon>
        <taxon>Acari</taxon>
        <taxon>Acariformes</taxon>
        <taxon>Sarcoptiformes</taxon>
        <taxon>Oribatida</taxon>
        <taxon>Brachypylina</taxon>
        <taxon>Oppioidea</taxon>
        <taxon>Oppiidae</taxon>
        <taxon>Oppiella</taxon>
    </lineage>
</organism>
<accession>A0A7R9QZM1</accession>